<reference evidence="2 3" key="1">
    <citation type="journal article" date="2020" name="Phytopathology">
        <title>Genome Sequence Resources of Colletotrichum truncatum, C. plurivorum, C. musicola, and C. sojae: Four Species Pathogenic to Soybean (Glycine max).</title>
        <authorList>
            <person name="Rogerio F."/>
            <person name="Boufleur T.R."/>
            <person name="Ciampi-Guillardi M."/>
            <person name="Sukno S.A."/>
            <person name="Thon M.R."/>
            <person name="Massola Junior N.S."/>
            <person name="Baroncelli R."/>
        </authorList>
    </citation>
    <scope>NUCLEOTIDE SEQUENCE [LARGE SCALE GENOMIC DNA]</scope>
    <source>
        <strain evidence="2 3">LFN0009</strain>
    </source>
</reference>
<organism evidence="2 3">
    <name type="scientific">Colletotrichum sojae</name>
    <dbReference type="NCBI Taxonomy" id="2175907"/>
    <lineage>
        <taxon>Eukaryota</taxon>
        <taxon>Fungi</taxon>
        <taxon>Dikarya</taxon>
        <taxon>Ascomycota</taxon>
        <taxon>Pezizomycotina</taxon>
        <taxon>Sordariomycetes</taxon>
        <taxon>Hypocreomycetidae</taxon>
        <taxon>Glomerellales</taxon>
        <taxon>Glomerellaceae</taxon>
        <taxon>Colletotrichum</taxon>
        <taxon>Colletotrichum orchidearum species complex</taxon>
    </lineage>
</organism>
<accession>A0A8H6J5I6</accession>
<dbReference type="AlphaFoldDB" id="A0A8H6J5I6"/>
<feature type="region of interest" description="Disordered" evidence="1">
    <location>
        <begin position="52"/>
        <end position="104"/>
    </location>
</feature>
<evidence type="ECO:0000256" key="1">
    <source>
        <dbReference type="SAM" id="MobiDB-lite"/>
    </source>
</evidence>
<comment type="caution">
    <text evidence="2">The sequence shown here is derived from an EMBL/GenBank/DDBJ whole genome shotgun (WGS) entry which is preliminary data.</text>
</comment>
<proteinExistence type="predicted"/>
<gene>
    <name evidence="2" type="ORF">CSOJ01_08529</name>
</gene>
<evidence type="ECO:0000313" key="2">
    <source>
        <dbReference type="EMBL" id="KAF6806877.1"/>
    </source>
</evidence>
<dbReference type="EMBL" id="WIGN01000149">
    <property type="protein sequence ID" value="KAF6806877.1"/>
    <property type="molecule type" value="Genomic_DNA"/>
</dbReference>
<protein>
    <submittedName>
        <fullName evidence="2">Uncharacterized protein</fullName>
    </submittedName>
</protein>
<dbReference type="Proteomes" id="UP000652219">
    <property type="component" value="Unassembled WGS sequence"/>
</dbReference>
<evidence type="ECO:0000313" key="3">
    <source>
        <dbReference type="Proteomes" id="UP000652219"/>
    </source>
</evidence>
<keyword evidence="3" id="KW-1185">Reference proteome</keyword>
<name>A0A8H6J5I6_9PEZI</name>
<sequence length="104" mass="11328">MRHTSPTSWIDWRRLARTSPLNPTLKVTHRTPVGGGIAGVCGVKGQLLSAQRATATSPLGSRSRCRPDTDNSPVHDMTSVVKRAPSTKTMRSCANKWRHSPIPS</sequence>